<feature type="transmembrane region" description="Helical" evidence="1">
    <location>
        <begin position="312"/>
        <end position="332"/>
    </location>
</feature>
<feature type="transmembrane region" description="Helical" evidence="1">
    <location>
        <begin position="69"/>
        <end position="88"/>
    </location>
</feature>
<sequence>MHRLVTLNAMSSFLMGSIGFSIQLIKRDFELTRVVASWHNIGWAAALVFISFILLGHGHRRPAHQTIRFGWALLILGSLVYCLSPNIYFSVPAVILTATGSVIAGNTTTAILGAHSKTALKNMFRSTGVGLFAASVSPTVIGITTQADIPWRATVATTAVLIGLVALKIVPELEARPEPDHADSKIIWNNTMIAILLFAFMTITMEVSLSAWALDLLTERGSEVKSAVLFATIAPYFVALTRIYLSTKNEHNLYRIWRFSFVAIGSGVLLVIFASSPTLTLAGLIIAAAGIGPCASIAIANASSTAQGSDRGIAAFVIGMGISNGTSPWIMGFVSENFGFAAAYGVILLALIAATYFFATINKKN</sequence>
<dbReference type="InterPro" id="IPR036259">
    <property type="entry name" value="MFS_trans_sf"/>
</dbReference>
<keyword evidence="3" id="KW-1185">Reference proteome</keyword>
<dbReference type="EMBL" id="CP016769">
    <property type="protein sequence ID" value="ASY10433.1"/>
    <property type="molecule type" value="Genomic_DNA"/>
</dbReference>
<proteinExistence type="predicted"/>
<dbReference type="SUPFAM" id="SSF103473">
    <property type="entry name" value="MFS general substrate transporter"/>
    <property type="match status" value="1"/>
</dbReference>
<dbReference type="AlphaFoldDB" id="A0AAC9YQK0"/>
<keyword evidence="1" id="KW-1133">Transmembrane helix</keyword>
<dbReference type="KEGG" id="plan:A1s21148_02590"/>
<feature type="transmembrane region" description="Helical" evidence="1">
    <location>
        <begin position="37"/>
        <end position="57"/>
    </location>
</feature>
<evidence type="ECO:0000313" key="3">
    <source>
        <dbReference type="Proteomes" id="UP000217144"/>
    </source>
</evidence>
<name>A0AAC9YQK0_9ACTN</name>
<feature type="transmembrane region" description="Helical" evidence="1">
    <location>
        <begin position="7"/>
        <end position="25"/>
    </location>
</feature>
<feature type="transmembrane region" description="Helical" evidence="1">
    <location>
        <begin position="94"/>
        <end position="114"/>
    </location>
</feature>
<feature type="transmembrane region" description="Helical" evidence="1">
    <location>
        <begin position="226"/>
        <end position="245"/>
    </location>
</feature>
<evidence type="ECO:0000313" key="2">
    <source>
        <dbReference type="EMBL" id="ASY10433.1"/>
    </source>
</evidence>
<keyword evidence="1" id="KW-0472">Membrane</keyword>
<feature type="transmembrane region" description="Helical" evidence="1">
    <location>
        <begin position="281"/>
        <end position="300"/>
    </location>
</feature>
<feature type="transmembrane region" description="Helical" evidence="1">
    <location>
        <begin position="149"/>
        <end position="170"/>
    </location>
</feature>
<evidence type="ECO:0000256" key="1">
    <source>
        <dbReference type="SAM" id="Phobius"/>
    </source>
</evidence>
<protein>
    <submittedName>
        <fullName evidence="2">Major facilitator superfamily protein</fullName>
    </submittedName>
</protein>
<dbReference type="Gene3D" id="1.20.1250.20">
    <property type="entry name" value="MFS general substrate transporter like domains"/>
    <property type="match status" value="1"/>
</dbReference>
<feature type="transmembrane region" description="Helical" evidence="1">
    <location>
        <begin position="338"/>
        <end position="359"/>
    </location>
</feature>
<gene>
    <name evidence="2" type="ORF">A1s21148_02590</name>
</gene>
<keyword evidence="1" id="KW-0812">Transmembrane</keyword>
<feature type="transmembrane region" description="Helical" evidence="1">
    <location>
        <begin position="257"/>
        <end position="275"/>
    </location>
</feature>
<organism evidence="2 3">
    <name type="scientific">Candidatus Planktophila lacus</name>
    <dbReference type="NCBI Taxonomy" id="1884913"/>
    <lineage>
        <taxon>Bacteria</taxon>
        <taxon>Bacillati</taxon>
        <taxon>Actinomycetota</taxon>
        <taxon>Actinomycetes</taxon>
        <taxon>Candidatus Nanopelagicales</taxon>
        <taxon>Candidatus Nanopelagicaceae</taxon>
        <taxon>Candidatus Planktophila</taxon>
    </lineage>
</organism>
<reference evidence="2 3" key="1">
    <citation type="submission" date="2016-07" db="EMBL/GenBank/DDBJ databases">
        <title>High microdiversification within the ubiquitous acI lineage of Actinobacteria.</title>
        <authorList>
            <person name="Neuenschwander S.M."/>
            <person name="Salcher M."/>
            <person name="Ghai R."/>
            <person name="Pernthaler J."/>
        </authorList>
    </citation>
    <scope>NUCLEOTIDE SEQUENCE [LARGE SCALE GENOMIC DNA]</scope>
    <source>
        <strain evidence="2">MMS-21-148</strain>
    </source>
</reference>
<feature type="transmembrane region" description="Helical" evidence="1">
    <location>
        <begin position="126"/>
        <end position="143"/>
    </location>
</feature>
<accession>A0AAC9YQK0</accession>
<feature type="transmembrane region" description="Helical" evidence="1">
    <location>
        <begin position="191"/>
        <end position="214"/>
    </location>
</feature>
<dbReference type="Proteomes" id="UP000217144">
    <property type="component" value="Chromosome"/>
</dbReference>